<evidence type="ECO:0000256" key="1">
    <source>
        <dbReference type="SAM" id="MobiDB-lite"/>
    </source>
</evidence>
<feature type="region of interest" description="Disordered" evidence="1">
    <location>
        <begin position="139"/>
        <end position="202"/>
    </location>
</feature>
<feature type="compositionally biased region" description="Low complexity" evidence="1">
    <location>
        <begin position="142"/>
        <end position="163"/>
    </location>
</feature>
<accession>A0ABR1MSH3</accession>
<reference evidence="2 3" key="1">
    <citation type="submission" date="2024-04" db="EMBL/GenBank/DDBJ databases">
        <title>Phyllosticta paracitricarpa is synonymous to the EU quarantine fungus P. citricarpa based on phylogenomic analyses.</title>
        <authorList>
            <consortium name="Lawrence Berkeley National Laboratory"/>
            <person name="Van ingen-buijs V.A."/>
            <person name="Van westerhoven A.C."/>
            <person name="Haridas S."/>
            <person name="Skiadas P."/>
            <person name="Martin F."/>
            <person name="Groenewald J.Z."/>
            <person name="Crous P.W."/>
            <person name="Seidl M.F."/>
        </authorList>
    </citation>
    <scope>NUCLEOTIDE SEQUENCE [LARGE SCALE GENOMIC DNA]</scope>
    <source>
        <strain evidence="2 3">CBS 141358</strain>
    </source>
</reference>
<dbReference type="Proteomes" id="UP001367316">
    <property type="component" value="Unassembled WGS sequence"/>
</dbReference>
<keyword evidence="3" id="KW-1185">Reference proteome</keyword>
<sequence length="232" mass="24945">MNDFMETGLSQQQYTTTTMPATKTPATIADCTLALTLACGSCGVTNTVQHTLAPLGAPSNASDIIVMTPRASPLWAMTTAATLADDARFESGKQRAMAEQEYFSSLYDDHRQYDCWVDRQPPPAGLYHFAIPSAAAVHDAMPSPTGPETTSLSTSSSSFAASMHAEEEHDDGDAMPSPPLSGFLPDEARAAEEQQKQSGNSAEGLLFCVDDSLLNFDMDEFQEWLKTAATDF</sequence>
<evidence type="ECO:0000313" key="2">
    <source>
        <dbReference type="EMBL" id="KAK7605887.1"/>
    </source>
</evidence>
<dbReference type="EMBL" id="JBBPBF010000063">
    <property type="protein sequence ID" value="KAK7605887.1"/>
    <property type="molecule type" value="Genomic_DNA"/>
</dbReference>
<protein>
    <submittedName>
        <fullName evidence="2">Uncharacterized protein</fullName>
    </submittedName>
</protein>
<comment type="caution">
    <text evidence="2">The sequence shown here is derived from an EMBL/GenBank/DDBJ whole genome shotgun (WGS) entry which is preliminary data.</text>
</comment>
<proteinExistence type="predicted"/>
<gene>
    <name evidence="2" type="ORF">JOL62DRAFT_588725</name>
</gene>
<name>A0ABR1MSH3_9PEZI</name>
<evidence type="ECO:0000313" key="3">
    <source>
        <dbReference type="Proteomes" id="UP001367316"/>
    </source>
</evidence>
<feature type="compositionally biased region" description="Basic and acidic residues" evidence="1">
    <location>
        <begin position="186"/>
        <end position="195"/>
    </location>
</feature>
<organism evidence="2 3">
    <name type="scientific">Phyllosticta paracitricarpa</name>
    <dbReference type="NCBI Taxonomy" id="2016321"/>
    <lineage>
        <taxon>Eukaryota</taxon>
        <taxon>Fungi</taxon>
        <taxon>Dikarya</taxon>
        <taxon>Ascomycota</taxon>
        <taxon>Pezizomycotina</taxon>
        <taxon>Dothideomycetes</taxon>
        <taxon>Dothideomycetes incertae sedis</taxon>
        <taxon>Botryosphaeriales</taxon>
        <taxon>Phyllostictaceae</taxon>
        <taxon>Phyllosticta</taxon>
    </lineage>
</organism>